<reference evidence="3" key="1">
    <citation type="submission" date="2020-11" db="EMBL/GenBank/DDBJ databases">
        <authorList>
            <person name="Tran Van P."/>
        </authorList>
    </citation>
    <scope>NUCLEOTIDE SEQUENCE</scope>
</reference>
<dbReference type="AlphaFoldDB" id="A0A7R9D1Q6"/>
<evidence type="ECO:0000256" key="1">
    <source>
        <dbReference type="PROSITE-ProRule" id="PRU00076"/>
    </source>
</evidence>
<dbReference type="PANTHER" id="PTHR22963">
    <property type="entry name" value="ENDOGLIN-RELATED"/>
    <property type="match status" value="1"/>
</dbReference>
<gene>
    <name evidence="3" type="ORF">TCEB3V08_LOCUS8562</name>
</gene>
<evidence type="ECO:0000259" key="2">
    <source>
        <dbReference type="PROSITE" id="PS50026"/>
    </source>
</evidence>
<comment type="caution">
    <text evidence="1">Lacks conserved residue(s) required for the propagation of feature annotation.</text>
</comment>
<feature type="domain" description="EGF-like" evidence="2">
    <location>
        <begin position="181"/>
        <end position="220"/>
    </location>
</feature>
<organism evidence="3">
    <name type="scientific">Timema cristinae</name>
    <name type="common">Walking stick</name>
    <dbReference type="NCBI Taxonomy" id="61476"/>
    <lineage>
        <taxon>Eukaryota</taxon>
        <taxon>Metazoa</taxon>
        <taxon>Ecdysozoa</taxon>
        <taxon>Arthropoda</taxon>
        <taxon>Hexapoda</taxon>
        <taxon>Insecta</taxon>
        <taxon>Pterygota</taxon>
        <taxon>Neoptera</taxon>
        <taxon>Polyneoptera</taxon>
        <taxon>Phasmatodea</taxon>
        <taxon>Timematodea</taxon>
        <taxon>Timematoidea</taxon>
        <taxon>Timematidae</taxon>
        <taxon>Timema</taxon>
    </lineage>
</organism>
<name>A0A7R9D1Q6_TIMCR</name>
<dbReference type="PROSITE" id="PS50026">
    <property type="entry name" value="EGF_3"/>
    <property type="match status" value="1"/>
</dbReference>
<sequence length="389" mass="42669">MKTQLGSVLAKFSIRHNVMTNPRSVWCVLLLGLFFMLKVKGMQYQPQYHLACEQRSQVCGRNTQCSMVGGRPVCSCLPGHHGNPITGCQKGDCEENRDCSNRKSCVNNECVNPCNLQVCGVRAQCDIENHVPVCSCPQRYTGNPFQYCNEIDPNATTIVVFSTKSKVSLAAVSPTSGDYNKETFCSPSPCGLNANCNVVRDVPTCSCPPGYKGDPLIRCTPECQSDYDCADNQVCSGVRCSPICTEGTCGKNANCLPQNHRAICKCPTGYLGDPLSGCRLECQYNSECPSERSVCSYNRCIDVCKGVCGTNAICECSSINKGNMCCSVSPTLFLSQHKKQQQFIILTRRHFNFDWPKMHAVANINHYSSCHEQLQQPVTETGAHKSGPV</sequence>
<dbReference type="PROSITE" id="PS01186">
    <property type="entry name" value="EGF_2"/>
    <property type="match status" value="2"/>
</dbReference>
<keyword evidence="1" id="KW-0245">EGF-like domain</keyword>
<protein>
    <recommendedName>
        <fullName evidence="2">EGF-like domain-containing protein</fullName>
    </recommendedName>
</protein>
<accession>A0A7R9D1Q6</accession>
<dbReference type="PANTHER" id="PTHR22963:SF39">
    <property type="entry name" value="DUMPY"/>
    <property type="match status" value="1"/>
</dbReference>
<proteinExistence type="predicted"/>
<evidence type="ECO:0000313" key="3">
    <source>
        <dbReference type="EMBL" id="CAD7406504.1"/>
    </source>
</evidence>
<dbReference type="EMBL" id="OC319863">
    <property type="protein sequence ID" value="CAD7406504.1"/>
    <property type="molecule type" value="Genomic_DNA"/>
</dbReference>
<dbReference type="InterPro" id="IPR000742">
    <property type="entry name" value="EGF"/>
</dbReference>
<dbReference type="SMART" id="SM00181">
    <property type="entry name" value="EGF"/>
    <property type="match status" value="4"/>
</dbReference>